<keyword evidence="3" id="KW-1185">Reference proteome</keyword>
<evidence type="ECO:0000313" key="3">
    <source>
        <dbReference type="Proteomes" id="UP001063166"/>
    </source>
</evidence>
<name>A0A9P3UR76_LYOSH</name>
<gene>
    <name evidence="2" type="ORF">LshimejAT787_0704660</name>
</gene>
<dbReference type="EMBL" id="BRPK01000007">
    <property type="protein sequence ID" value="GLB39956.1"/>
    <property type="molecule type" value="Genomic_DNA"/>
</dbReference>
<evidence type="ECO:0000313" key="2">
    <source>
        <dbReference type="EMBL" id="GLB39956.1"/>
    </source>
</evidence>
<sequence>MNSFDTEPDIEPEPTETEPPRTLPMSSSNPPLFLLPTEEKFNGSNWVAFKTTILAATKARGVTGYLLGTIEQPSPPAADANISKIAGTSPLGLDVCICLYYGLWSLALNFRRFDFSHRLLPRLVHLSSLSLWPTLLVAHQLLLFRLSPLHQPLTARHQPQCDLLDKRCQIPDFCFCRTQHLLQHPSPSHSVLTMSMTSSDLLVF</sequence>
<reference evidence="2" key="1">
    <citation type="submission" date="2022-07" db="EMBL/GenBank/DDBJ databases">
        <title>The genome of Lyophyllum shimeji provides insight into the initial evolution of ectomycorrhizal fungal genome.</title>
        <authorList>
            <person name="Kobayashi Y."/>
            <person name="Shibata T."/>
            <person name="Hirakawa H."/>
            <person name="Shigenobu S."/>
            <person name="Nishiyama T."/>
            <person name="Yamada A."/>
            <person name="Hasebe M."/>
            <person name="Kawaguchi M."/>
        </authorList>
    </citation>
    <scope>NUCLEOTIDE SEQUENCE</scope>
    <source>
        <strain evidence="2">AT787</strain>
    </source>
</reference>
<dbReference type="Proteomes" id="UP001063166">
    <property type="component" value="Unassembled WGS sequence"/>
</dbReference>
<organism evidence="2 3">
    <name type="scientific">Lyophyllum shimeji</name>
    <name type="common">Hon-shimeji</name>
    <name type="synonym">Tricholoma shimeji</name>
    <dbReference type="NCBI Taxonomy" id="47721"/>
    <lineage>
        <taxon>Eukaryota</taxon>
        <taxon>Fungi</taxon>
        <taxon>Dikarya</taxon>
        <taxon>Basidiomycota</taxon>
        <taxon>Agaricomycotina</taxon>
        <taxon>Agaricomycetes</taxon>
        <taxon>Agaricomycetidae</taxon>
        <taxon>Agaricales</taxon>
        <taxon>Tricholomatineae</taxon>
        <taxon>Lyophyllaceae</taxon>
        <taxon>Lyophyllum</taxon>
    </lineage>
</organism>
<dbReference type="OrthoDB" id="3054003at2759"/>
<proteinExistence type="predicted"/>
<evidence type="ECO:0000256" key="1">
    <source>
        <dbReference type="SAM" id="MobiDB-lite"/>
    </source>
</evidence>
<feature type="region of interest" description="Disordered" evidence="1">
    <location>
        <begin position="1"/>
        <end position="28"/>
    </location>
</feature>
<protein>
    <submittedName>
        <fullName evidence="2">Uncharacterized protein</fullName>
    </submittedName>
</protein>
<dbReference type="AlphaFoldDB" id="A0A9P3UR76"/>
<comment type="caution">
    <text evidence="2">The sequence shown here is derived from an EMBL/GenBank/DDBJ whole genome shotgun (WGS) entry which is preliminary data.</text>
</comment>
<accession>A0A9P3UR76</accession>
<feature type="compositionally biased region" description="Acidic residues" evidence="1">
    <location>
        <begin position="1"/>
        <end position="16"/>
    </location>
</feature>